<dbReference type="SUPFAM" id="SSF54821">
    <property type="entry name" value="Ribosomal protein S3 C-terminal domain"/>
    <property type="match status" value="1"/>
</dbReference>
<accession>A0A1I8FFD9</accession>
<keyword evidence="3" id="KW-0687">Ribonucleoprotein</keyword>
<keyword evidence="2" id="KW-0689">Ribosomal protein</keyword>
<proteinExistence type="inferred from homology"/>
<sequence length="596" mass="64623">MLLMSKKRAFVANGGVPRAELDEFFARTSRGRVLGHRAPRDPGKIEVIVLATRTQSVLGEKGPQAVRELTARAARNDSASRMARLKSYAEKMAQQGSVRCGHRPSPCATSFSVAWLSVAPATRVLRFIMESGAKGAEVIVSGKLRAKSMKFTEGFMIHSGEPPSVRFIDRSVRHVQLRQGVLGHPGEDHARTGGPRWRRRAPQAPADHVTIADPKEQPVPAEPYSENKQQKPQADCVREPPAYYSFSKRGPPPLGDAAAPPRDDQIAGEHLTSRPTSSVLTQPPVGVNRAISVGKEVAVSTWTASRCTIAAAPRPHQQPAAQQQPVLRDEDEQTSVLRALRIIETRKRALLAPPASTTTMQKRGGEAADIAEDVNPDVENRADFEDASAGLSFSTKKKRRRHRRCRHRCRRSSRAALDDILVAAPPRQPDQRRNLAGGLDGGKFKATSLREVLSAAGQFGFGGAPRRILPPPLPATEPAPSEQRDTFGPAAAPLQLAAVTPSTEPTATVGVDEATNVGLVSLRRRFRRLRYCQASARRRHHQQQSSARATVSALVANWSAPAGVGHDAAVSASDDTVGAEFSSTMLERRPRAAPHR</sequence>
<dbReference type="InterPro" id="IPR057258">
    <property type="entry name" value="Ribosomal_uS3"/>
</dbReference>
<dbReference type="InterPro" id="IPR015946">
    <property type="entry name" value="KH_dom-like_a/b"/>
</dbReference>
<comment type="similarity">
    <text evidence="1">Belongs to the universal ribosomal protein uS3 family.</text>
</comment>
<dbReference type="Gene3D" id="3.30.1140.32">
    <property type="entry name" value="Ribosomal protein S3, C-terminal domain"/>
    <property type="match status" value="1"/>
</dbReference>
<evidence type="ECO:0000259" key="6">
    <source>
        <dbReference type="Pfam" id="PF00189"/>
    </source>
</evidence>
<feature type="region of interest" description="Disordered" evidence="5">
    <location>
        <begin position="183"/>
        <end position="283"/>
    </location>
</feature>
<evidence type="ECO:0000313" key="7">
    <source>
        <dbReference type="Proteomes" id="UP000095280"/>
    </source>
</evidence>
<dbReference type="GO" id="GO:2001235">
    <property type="term" value="P:positive regulation of apoptotic signaling pathway"/>
    <property type="evidence" value="ECO:0007669"/>
    <property type="project" value="TreeGrafter"/>
</dbReference>
<dbReference type="Proteomes" id="UP000095280">
    <property type="component" value="Unplaced"/>
</dbReference>
<protein>
    <recommendedName>
        <fullName evidence="4">40S ribosomal protein S3</fullName>
    </recommendedName>
</protein>
<dbReference type="Pfam" id="PF00189">
    <property type="entry name" value="Ribosomal_S3_C"/>
    <property type="match status" value="1"/>
</dbReference>
<feature type="region of interest" description="Disordered" evidence="5">
    <location>
        <begin position="565"/>
        <end position="596"/>
    </location>
</feature>
<dbReference type="AlphaFoldDB" id="A0A1I8FFD9"/>
<dbReference type="GO" id="GO:0022627">
    <property type="term" value="C:cytosolic small ribosomal subunit"/>
    <property type="evidence" value="ECO:0007669"/>
    <property type="project" value="TreeGrafter"/>
</dbReference>
<dbReference type="GO" id="GO:0006412">
    <property type="term" value="P:translation"/>
    <property type="evidence" value="ECO:0007669"/>
    <property type="project" value="InterPro"/>
</dbReference>
<evidence type="ECO:0000313" key="8">
    <source>
        <dbReference type="WBParaSite" id="maker-unitig_32777-snap-gene-0.2-mRNA-1"/>
    </source>
</evidence>
<dbReference type="InterPro" id="IPR036419">
    <property type="entry name" value="Ribosomal_S3_C_sf"/>
</dbReference>
<evidence type="ECO:0000256" key="4">
    <source>
        <dbReference type="ARBA" id="ARBA00035408"/>
    </source>
</evidence>
<dbReference type="PANTHER" id="PTHR11760:SF32">
    <property type="entry name" value="SMALL RIBOSOMAL SUBUNIT PROTEIN US3"/>
    <property type="match status" value="1"/>
</dbReference>
<evidence type="ECO:0000256" key="2">
    <source>
        <dbReference type="ARBA" id="ARBA00022980"/>
    </source>
</evidence>
<dbReference type="WBParaSite" id="maker-unitig_32777-snap-gene-0.2-mRNA-1">
    <property type="protein sequence ID" value="maker-unitig_32777-snap-gene-0.2-mRNA-1"/>
    <property type="gene ID" value="maker-unitig_32777-snap-gene-0.2"/>
</dbReference>
<keyword evidence="7" id="KW-1185">Reference proteome</keyword>
<feature type="domain" description="Small ribosomal subunit protein uS3 C-terminal" evidence="6">
    <location>
        <begin position="122"/>
        <end position="183"/>
    </location>
</feature>
<dbReference type="InterPro" id="IPR001351">
    <property type="entry name" value="Ribosomal_uS3_C"/>
</dbReference>
<dbReference type="PANTHER" id="PTHR11760">
    <property type="entry name" value="30S/40S RIBOSOMAL PROTEIN S3"/>
    <property type="match status" value="1"/>
</dbReference>
<evidence type="ECO:0000256" key="5">
    <source>
        <dbReference type="SAM" id="MobiDB-lite"/>
    </source>
</evidence>
<dbReference type="Gene3D" id="3.30.300.20">
    <property type="match status" value="1"/>
</dbReference>
<name>A0A1I8FFD9_9PLAT</name>
<evidence type="ECO:0000256" key="3">
    <source>
        <dbReference type="ARBA" id="ARBA00023274"/>
    </source>
</evidence>
<evidence type="ECO:0000256" key="1">
    <source>
        <dbReference type="ARBA" id="ARBA00010761"/>
    </source>
</evidence>
<dbReference type="GO" id="GO:0003735">
    <property type="term" value="F:structural constituent of ribosome"/>
    <property type="evidence" value="ECO:0007669"/>
    <property type="project" value="InterPro"/>
</dbReference>
<dbReference type="GO" id="GO:0005634">
    <property type="term" value="C:nucleus"/>
    <property type="evidence" value="ECO:0007669"/>
    <property type="project" value="TreeGrafter"/>
</dbReference>
<reference evidence="8" key="1">
    <citation type="submission" date="2016-11" db="UniProtKB">
        <authorList>
            <consortium name="WormBaseParasite"/>
        </authorList>
    </citation>
    <scope>IDENTIFICATION</scope>
</reference>
<organism evidence="7 8">
    <name type="scientific">Macrostomum lignano</name>
    <dbReference type="NCBI Taxonomy" id="282301"/>
    <lineage>
        <taxon>Eukaryota</taxon>
        <taxon>Metazoa</taxon>
        <taxon>Spiralia</taxon>
        <taxon>Lophotrochozoa</taxon>
        <taxon>Platyhelminthes</taxon>
        <taxon>Rhabditophora</taxon>
        <taxon>Macrostomorpha</taxon>
        <taxon>Macrostomida</taxon>
        <taxon>Macrostomidae</taxon>
        <taxon>Macrostomum</taxon>
    </lineage>
</organism>